<evidence type="ECO:0000313" key="9">
    <source>
        <dbReference type="EMBL" id="CUQ15139.1"/>
    </source>
</evidence>
<feature type="transmembrane region" description="Helical" evidence="6">
    <location>
        <begin position="112"/>
        <end position="132"/>
    </location>
</feature>
<dbReference type="EMBL" id="CP103166">
    <property type="protein sequence ID" value="UVQ96085.1"/>
    <property type="molecule type" value="Genomic_DNA"/>
</dbReference>
<dbReference type="Proteomes" id="UP000368418">
    <property type="component" value="Unassembled WGS sequence"/>
</dbReference>
<evidence type="ECO:0000256" key="1">
    <source>
        <dbReference type="ARBA" id="ARBA00004141"/>
    </source>
</evidence>
<evidence type="ECO:0000313" key="14">
    <source>
        <dbReference type="EMBL" id="UVQ96085.1"/>
    </source>
</evidence>
<dbReference type="Pfam" id="PF05140">
    <property type="entry name" value="ResB"/>
    <property type="match status" value="1"/>
</dbReference>
<dbReference type="Proteomes" id="UP001060260">
    <property type="component" value="Chromosome"/>
</dbReference>
<evidence type="ECO:0000313" key="17">
    <source>
        <dbReference type="Proteomes" id="UP000283512"/>
    </source>
</evidence>
<dbReference type="PANTHER" id="PTHR31566:SF5">
    <property type="entry name" value="RESB-LIKE DOMAIN-CONTAINING PROTEIN"/>
    <property type="match status" value="1"/>
</dbReference>
<evidence type="ECO:0000256" key="5">
    <source>
        <dbReference type="ARBA" id="ARBA00023136"/>
    </source>
</evidence>
<dbReference type="STRING" id="47678.ERS852494_04050"/>
<dbReference type="Proteomes" id="UP000095657">
    <property type="component" value="Unassembled WGS sequence"/>
</dbReference>
<dbReference type="Proteomes" id="UP001170023">
    <property type="component" value="Unassembled WGS sequence"/>
</dbReference>
<protein>
    <submittedName>
        <fullName evidence="10">Cytochrome c biogenesis protein ResB</fullName>
    </submittedName>
    <submittedName>
        <fullName evidence="9">Respiratory nitrite reductase specific cytochrome c biogenesis protein NrfK/respiratory nitrite reductase specific cytochrome c biogenesis protein NrfL</fullName>
    </submittedName>
</protein>
<keyword evidence="2 6" id="KW-0812">Transmembrane</keyword>
<gene>
    <name evidence="13" type="ORF">DW190_10105</name>
    <name evidence="12" type="ORF">DW794_16670</name>
    <name evidence="8" type="ORF">ERS852494_04050</name>
    <name evidence="9" type="ORF">ERS852558_01982</name>
    <name evidence="10" type="ORF">F2Y31_12310</name>
    <name evidence="14" type="ORF">NXW23_17410</name>
    <name evidence="11" type="ORF">Q4469_11215</name>
</gene>
<dbReference type="Proteomes" id="UP000095725">
    <property type="component" value="Unassembled WGS sequence"/>
</dbReference>
<dbReference type="EMBL" id="QSJD01000031">
    <property type="protein sequence ID" value="RHD45559.1"/>
    <property type="molecule type" value="Genomic_DNA"/>
</dbReference>
<evidence type="ECO:0000256" key="6">
    <source>
        <dbReference type="SAM" id="Phobius"/>
    </source>
</evidence>
<evidence type="ECO:0000259" key="7">
    <source>
        <dbReference type="Pfam" id="PF05140"/>
    </source>
</evidence>
<dbReference type="EMBL" id="VVYD01000010">
    <property type="protein sequence ID" value="KAA5497943.1"/>
    <property type="molecule type" value="Genomic_DNA"/>
</dbReference>
<evidence type="ECO:0000313" key="15">
    <source>
        <dbReference type="Proteomes" id="UP000095657"/>
    </source>
</evidence>
<accession>A0A174U801</accession>
<dbReference type="InterPro" id="IPR023494">
    <property type="entry name" value="Cyt_c_bgen_Ccs1/CcsB/ResB"/>
</dbReference>
<evidence type="ECO:0000313" key="11">
    <source>
        <dbReference type="EMBL" id="MDO6358253.1"/>
    </source>
</evidence>
<dbReference type="AlphaFoldDB" id="A0A174U801"/>
<reference evidence="17 18" key="2">
    <citation type="submission" date="2018-08" db="EMBL/GenBank/DDBJ databases">
        <title>A genome reference for cultivated species of the human gut microbiota.</title>
        <authorList>
            <person name="Zou Y."/>
            <person name="Xue W."/>
            <person name="Luo G."/>
        </authorList>
    </citation>
    <scope>NUCLEOTIDE SEQUENCE [LARGE SCALE GENOMIC DNA]</scope>
    <source>
        <strain evidence="13 17">AM16-49B</strain>
        <strain evidence="12 18">AM31-16AC</strain>
    </source>
</reference>
<evidence type="ECO:0000256" key="3">
    <source>
        <dbReference type="ARBA" id="ARBA00022748"/>
    </source>
</evidence>
<evidence type="ECO:0000313" key="10">
    <source>
        <dbReference type="EMBL" id="KAA5497943.1"/>
    </source>
</evidence>
<dbReference type="InterPro" id="IPR007816">
    <property type="entry name" value="ResB-like_domain"/>
</dbReference>
<keyword evidence="4 6" id="KW-1133">Transmembrane helix</keyword>
<dbReference type="EMBL" id="CZBL01000007">
    <property type="protein sequence ID" value="CUQ15139.1"/>
    <property type="molecule type" value="Genomic_DNA"/>
</dbReference>
<reference evidence="15 16" key="1">
    <citation type="submission" date="2015-09" db="EMBL/GenBank/DDBJ databases">
        <authorList>
            <consortium name="Pathogen Informatics"/>
        </authorList>
    </citation>
    <scope>NUCLEOTIDE SEQUENCE [LARGE SCALE GENOMIC DNA]</scope>
    <source>
        <strain evidence="8 15">2789STDY5834880</strain>
        <strain evidence="9 16">2789STDY5834946</strain>
    </source>
</reference>
<evidence type="ECO:0000313" key="18">
    <source>
        <dbReference type="Proteomes" id="UP000284689"/>
    </source>
</evidence>
<sequence length="411" mass="46380">MWSKPWSYKEGLIIGAGLLVIGALLQITVGGINWNLFAWPVNLIVLSVYIIVLIAMHLLRKRVYLFGWLSHYSAAVSSLVWVVGMTVVMGLIRQAPSGHASNDILGFSQMISSWSFVLLYLWMATALGLTILRTSFPLKFGRLSFLLNHIGLFIALIAATLGNADMQRLKMTTRMGNAEWRATDDKGQLTELPLAIELKDFTIDEYPPKLMLIDNETGRALPEKSPVHLLLEEEVYGGTLQDWELTIQQSIPMAASVATEDTLKFTDFHSMGATYAVHLKAVNRKNRQTKEGWVSCGSFLFPYKALRLDSLTSLVMPEREPQRFASKVKVYTQEGTITEDTIEVNRPMEIEGWKIYQLSYDESKGGWSDISIFELVRDPWLPVVYTGIVMMMLGAVCLFVNAQKRKEEEKE</sequence>
<evidence type="ECO:0000313" key="13">
    <source>
        <dbReference type="EMBL" id="RHH90773.1"/>
    </source>
</evidence>
<comment type="subcellular location">
    <subcellularLocation>
        <location evidence="1">Membrane</location>
        <topology evidence="1">Multi-pass membrane protein</topology>
    </subcellularLocation>
</comment>
<evidence type="ECO:0000313" key="19">
    <source>
        <dbReference type="Proteomes" id="UP000368418"/>
    </source>
</evidence>
<dbReference type="Proteomes" id="UP000284689">
    <property type="component" value="Unassembled WGS sequence"/>
</dbReference>
<proteinExistence type="predicted"/>
<keyword evidence="3" id="KW-0201">Cytochrome c-type biogenesis</keyword>
<evidence type="ECO:0000313" key="16">
    <source>
        <dbReference type="Proteomes" id="UP000095725"/>
    </source>
</evidence>
<evidence type="ECO:0000313" key="8">
    <source>
        <dbReference type="EMBL" id="CUQ13063.1"/>
    </source>
</evidence>
<evidence type="ECO:0000256" key="2">
    <source>
        <dbReference type="ARBA" id="ARBA00022692"/>
    </source>
</evidence>
<name>A0A174U801_9BACE</name>
<feature type="transmembrane region" description="Helical" evidence="6">
    <location>
        <begin position="71"/>
        <end position="92"/>
    </location>
</feature>
<dbReference type="PANTHER" id="PTHR31566">
    <property type="entry name" value="CYTOCHROME C BIOGENESIS PROTEIN CCS1, CHLOROPLASTIC"/>
    <property type="match status" value="1"/>
</dbReference>
<keyword evidence="5 6" id="KW-0472">Membrane</keyword>
<dbReference type="EMBL" id="QRKD01000007">
    <property type="protein sequence ID" value="RHH90773.1"/>
    <property type="molecule type" value="Genomic_DNA"/>
</dbReference>
<dbReference type="GO" id="GO:0017004">
    <property type="term" value="P:cytochrome complex assembly"/>
    <property type="evidence" value="ECO:0007669"/>
    <property type="project" value="UniProtKB-KW"/>
</dbReference>
<feature type="transmembrane region" description="Helical" evidence="6">
    <location>
        <begin position="144"/>
        <end position="164"/>
    </location>
</feature>
<evidence type="ECO:0000313" key="12">
    <source>
        <dbReference type="EMBL" id="RHD45559.1"/>
    </source>
</evidence>
<feature type="transmembrane region" description="Helical" evidence="6">
    <location>
        <begin position="12"/>
        <end position="32"/>
    </location>
</feature>
<feature type="domain" description="ResB-like" evidence="7">
    <location>
        <begin position="305"/>
        <end position="363"/>
    </location>
</feature>
<organism evidence="9 16">
    <name type="scientific">Bacteroides caccae</name>
    <dbReference type="NCBI Taxonomy" id="47678"/>
    <lineage>
        <taxon>Bacteria</taxon>
        <taxon>Pseudomonadati</taxon>
        <taxon>Bacteroidota</taxon>
        <taxon>Bacteroidia</taxon>
        <taxon>Bacteroidales</taxon>
        <taxon>Bacteroidaceae</taxon>
        <taxon>Bacteroides</taxon>
    </lineage>
</organism>
<dbReference type="Proteomes" id="UP000283512">
    <property type="component" value="Unassembled WGS sequence"/>
</dbReference>
<dbReference type="EMBL" id="JAUONL010000008">
    <property type="protein sequence ID" value="MDO6358253.1"/>
    <property type="molecule type" value="Genomic_DNA"/>
</dbReference>
<feature type="transmembrane region" description="Helical" evidence="6">
    <location>
        <begin position="380"/>
        <end position="400"/>
    </location>
</feature>
<evidence type="ECO:0000256" key="4">
    <source>
        <dbReference type="ARBA" id="ARBA00022989"/>
    </source>
</evidence>
<dbReference type="RefSeq" id="WP_022042159.1">
    <property type="nucleotide sequence ID" value="NZ_CACRTB010000036.1"/>
</dbReference>
<dbReference type="GO" id="GO:0016020">
    <property type="term" value="C:membrane"/>
    <property type="evidence" value="ECO:0007669"/>
    <property type="project" value="UniProtKB-SubCell"/>
</dbReference>
<feature type="transmembrane region" description="Helical" evidence="6">
    <location>
        <begin position="38"/>
        <end position="59"/>
    </location>
</feature>
<dbReference type="EMBL" id="CZAI01000012">
    <property type="protein sequence ID" value="CUQ13063.1"/>
    <property type="molecule type" value="Genomic_DNA"/>
</dbReference>
<reference evidence="10 19" key="3">
    <citation type="journal article" date="2019" name="Nat. Med.">
        <title>A library of human gut bacterial isolates paired with longitudinal multiomics data enables mechanistic microbiome research.</title>
        <authorList>
            <person name="Poyet M."/>
            <person name="Groussin M."/>
            <person name="Gibbons S.M."/>
            <person name="Avila-Pacheco J."/>
            <person name="Jiang X."/>
            <person name="Kearney S.M."/>
            <person name="Perrotta A.R."/>
            <person name="Berdy B."/>
            <person name="Zhao S."/>
            <person name="Lieberman T.D."/>
            <person name="Swanson P.K."/>
            <person name="Smith M."/>
            <person name="Roesemann S."/>
            <person name="Alexander J.E."/>
            <person name="Rich S.A."/>
            <person name="Livny J."/>
            <person name="Vlamakis H."/>
            <person name="Clish C."/>
            <person name="Bullock K."/>
            <person name="Deik A."/>
            <person name="Scott J."/>
            <person name="Pierce K.A."/>
            <person name="Xavier R.J."/>
            <person name="Alm E.J."/>
        </authorList>
    </citation>
    <scope>NUCLEOTIDE SEQUENCE [LARGE SCALE GENOMIC DNA]</scope>
    <source>
        <strain evidence="10 19">BIOML-A19</strain>
    </source>
</reference>
<reference evidence="14" key="4">
    <citation type="submission" date="2022-08" db="EMBL/GenBank/DDBJ databases">
        <title>Genome Sequencing of Bacteroides fragilis Group Isolates with Nanopore Technology.</title>
        <authorList>
            <person name="Tisza M.J."/>
            <person name="Smith D."/>
            <person name="Dekker J.P."/>
        </authorList>
    </citation>
    <scope>NUCLEOTIDE SEQUENCE</scope>
    <source>
        <strain evidence="14">BFG-474</strain>
    </source>
</reference>
<reference evidence="11" key="5">
    <citation type="submission" date="2023-07" db="EMBL/GenBank/DDBJ databases">
        <title>Whole Genome Sequencing of Colonoscopy isolates.</title>
        <authorList>
            <person name="Surve S.V."/>
            <person name="Valls R.A."/>
            <person name="Barrak K.E."/>
            <person name="Gardner T.B."/>
            <person name="O'Toole G.A."/>
        </authorList>
    </citation>
    <scope>NUCLEOTIDE SEQUENCE</scope>
    <source>
        <strain evidence="11">GP0119</strain>
    </source>
</reference>